<organism evidence="1 2">
    <name type="scientific">Parasitella parasitica</name>
    <dbReference type="NCBI Taxonomy" id="35722"/>
    <lineage>
        <taxon>Eukaryota</taxon>
        <taxon>Fungi</taxon>
        <taxon>Fungi incertae sedis</taxon>
        <taxon>Mucoromycota</taxon>
        <taxon>Mucoromycotina</taxon>
        <taxon>Mucoromycetes</taxon>
        <taxon>Mucorales</taxon>
        <taxon>Mucorineae</taxon>
        <taxon>Mucoraceae</taxon>
        <taxon>Parasitella</taxon>
    </lineage>
</organism>
<dbReference type="Proteomes" id="UP000054107">
    <property type="component" value="Unassembled WGS sequence"/>
</dbReference>
<sequence length="359" mass="40103">MTLDQCFKLSMTLGQSSFPLSTRNSTAKVFGAIHLTSESTCFKAPSWTQIRLVGKERAGNTTRAFLDDTYHLSSQPTDWVFVSSNQYSLPFSLSSIPNNIPSSFHIDLPSANTALIYYTLSVTTSASADQKLLQPIHLHRTYYPIAPIIAILPKRTFWGITNQSKQQRWQYELEFPNTVNLGNTCESISVRLKAMFPVKKNECCLVGYQVVQLLHLVEEQKGGKDEEIKSQNQVLATGTHLLTSPNKSWSQPCQMTLTMDSASILPSMTESQRVAVEHYIKFTFAFCDSRDDQVVSLEFPMTMVGYTSAMISRHFDQINMLGITSSSNSCNSSIADELDSAIDVLSFKSSCSNNNYLTN</sequence>
<proteinExistence type="predicted"/>
<evidence type="ECO:0000313" key="1">
    <source>
        <dbReference type="EMBL" id="CEP11425.1"/>
    </source>
</evidence>
<accession>A0A0B7N7N0</accession>
<name>A0A0B7N7N0_9FUNG</name>
<reference evidence="1 2" key="1">
    <citation type="submission" date="2014-09" db="EMBL/GenBank/DDBJ databases">
        <authorList>
            <person name="Ellenberger Sabrina"/>
        </authorList>
    </citation>
    <scope>NUCLEOTIDE SEQUENCE [LARGE SCALE GENOMIC DNA]</scope>
    <source>
        <strain evidence="1 2">CBS 412.66</strain>
    </source>
</reference>
<evidence type="ECO:0000313" key="2">
    <source>
        <dbReference type="Proteomes" id="UP000054107"/>
    </source>
</evidence>
<evidence type="ECO:0008006" key="3">
    <source>
        <dbReference type="Google" id="ProtNLM"/>
    </source>
</evidence>
<dbReference type="AlphaFoldDB" id="A0A0B7N7N0"/>
<dbReference type="EMBL" id="LN726131">
    <property type="protein sequence ID" value="CEP11425.1"/>
    <property type="molecule type" value="Genomic_DNA"/>
</dbReference>
<dbReference type="OrthoDB" id="2205005at2759"/>
<protein>
    <recommendedName>
        <fullName evidence="3">Arrestin-like N-terminal domain-containing protein</fullName>
    </recommendedName>
</protein>
<gene>
    <name evidence="1" type="primary">PARPA_05261.1 scaffold 16736</name>
</gene>
<keyword evidence="2" id="KW-1185">Reference proteome</keyword>